<dbReference type="AlphaFoldDB" id="A0A839F6L0"/>
<proteinExistence type="predicted"/>
<gene>
    <name evidence="2" type="ORF">FHW12_002078</name>
</gene>
<dbReference type="EMBL" id="JACGXL010000002">
    <property type="protein sequence ID" value="MBA8887864.1"/>
    <property type="molecule type" value="Genomic_DNA"/>
</dbReference>
<sequence length="418" mass="43014">MKKGPGFRAFSLLGVPASLRRKAGGDTHQSQCHWSGRSGMLAASHSRRLESAMPCRPPLHRPTLGPAALALLVLASASLAQGGNAAAAPPPAGCISDAVVTSDADDGTGTLRSAVAGLCDGGTITFADRIVLELSSEIVVDKHVTIDGSSVAGDASAGGDALVQIRGRTDVRSFRVTTDGDLTLRRLRVSNGVLDDLGGGVRSAGRLAVFDSRFDHNVGGTINGLGGGAIFSALDSVLVVDGSTFDANDAQRGSAIFNSGSAQISNSTFSGNGLTLQREGAIQNRGTLVAVHLTISGNGNNGGFGGVFAFSADTTFANTVIAGNTGTECAISGGTVTSIALLAPGGLVPADAVRRSATGTAHRQRRSHDDPRAGRGQPRHGCRRQRILSADRPAWRRAPERIRLRSRCLRDRTGAPFP</sequence>
<organism evidence="2 3">
    <name type="scientific">Dokdonella fugitiva</name>
    <dbReference type="NCBI Taxonomy" id="328517"/>
    <lineage>
        <taxon>Bacteria</taxon>
        <taxon>Pseudomonadati</taxon>
        <taxon>Pseudomonadota</taxon>
        <taxon>Gammaproteobacteria</taxon>
        <taxon>Lysobacterales</taxon>
        <taxon>Rhodanobacteraceae</taxon>
        <taxon>Dokdonella</taxon>
    </lineage>
</organism>
<dbReference type="InterPro" id="IPR011050">
    <property type="entry name" value="Pectin_lyase_fold/virulence"/>
</dbReference>
<keyword evidence="3" id="KW-1185">Reference proteome</keyword>
<feature type="region of interest" description="Disordered" evidence="1">
    <location>
        <begin position="354"/>
        <end position="384"/>
    </location>
</feature>
<evidence type="ECO:0000313" key="3">
    <source>
        <dbReference type="Proteomes" id="UP000550401"/>
    </source>
</evidence>
<dbReference type="Proteomes" id="UP000550401">
    <property type="component" value="Unassembled WGS sequence"/>
</dbReference>
<comment type="caution">
    <text evidence="2">The sequence shown here is derived from an EMBL/GenBank/DDBJ whole genome shotgun (WGS) entry which is preliminary data.</text>
</comment>
<name>A0A839F6L0_9GAMM</name>
<dbReference type="SUPFAM" id="SSF51126">
    <property type="entry name" value="Pectin lyase-like"/>
    <property type="match status" value="1"/>
</dbReference>
<evidence type="ECO:0000313" key="2">
    <source>
        <dbReference type="EMBL" id="MBA8887864.1"/>
    </source>
</evidence>
<accession>A0A839F6L0</accession>
<protein>
    <submittedName>
        <fullName evidence="2">Uncharacterized protein</fullName>
    </submittedName>
</protein>
<reference evidence="2 3" key="1">
    <citation type="submission" date="2020-07" db="EMBL/GenBank/DDBJ databases">
        <title>Genomic Encyclopedia of Type Strains, Phase IV (KMG-V): Genome sequencing to study the core and pangenomes of soil and plant-associated prokaryotes.</title>
        <authorList>
            <person name="Whitman W."/>
        </authorList>
    </citation>
    <scope>NUCLEOTIDE SEQUENCE [LARGE SCALE GENOMIC DNA]</scope>
    <source>
        <strain evidence="2 3">RH2WT43</strain>
    </source>
</reference>
<evidence type="ECO:0000256" key="1">
    <source>
        <dbReference type="SAM" id="MobiDB-lite"/>
    </source>
</evidence>